<evidence type="ECO:0000256" key="3">
    <source>
        <dbReference type="ARBA" id="ARBA00022692"/>
    </source>
</evidence>
<organism evidence="13 14">
    <name type="scientific">Schizosaccharomyces cryophilus (strain OY26 / ATCC MYA-4695 / CBS 11777 / NBRC 106824 / NRRL Y48691)</name>
    <name type="common">Fission yeast</name>
    <dbReference type="NCBI Taxonomy" id="653667"/>
    <lineage>
        <taxon>Eukaryota</taxon>
        <taxon>Fungi</taxon>
        <taxon>Dikarya</taxon>
        <taxon>Ascomycota</taxon>
        <taxon>Taphrinomycotina</taxon>
        <taxon>Schizosaccharomycetes</taxon>
        <taxon>Schizosaccharomycetales</taxon>
        <taxon>Schizosaccharomycetaceae</taxon>
        <taxon>Schizosaccharomyces</taxon>
    </lineage>
</organism>
<keyword evidence="6" id="KW-0564">Palmitate</keyword>
<feature type="transmembrane region" description="Helical" evidence="11">
    <location>
        <begin position="116"/>
        <end position="135"/>
    </location>
</feature>
<evidence type="ECO:0000313" key="13">
    <source>
        <dbReference type="EMBL" id="EPY52901.1"/>
    </source>
</evidence>
<gene>
    <name evidence="13" type="ORF">SPOG_04632</name>
</gene>
<dbReference type="GO" id="GO:0006612">
    <property type="term" value="P:protein targeting to membrane"/>
    <property type="evidence" value="ECO:0007669"/>
    <property type="project" value="TreeGrafter"/>
</dbReference>
<proteinExistence type="inferred from homology"/>
<dbReference type="GeneID" id="25038945"/>
<dbReference type="EC" id="2.3.1.225" evidence="11"/>
<dbReference type="Proteomes" id="UP000015464">
    <property type="component" value="Unassembled WGS sequence"/>
</dbReference>
<dbReference type="RefSeq" id="XP_013022777.1">
    <property type="nucleotide sequence ID" value="XM_013167323.1"/>
</dbReference>
<keyword evidence="5 11" id="KW-0472">Membrane</keyword>
<keyword evidence="2 11" id="KW-0808">Transferase</keyword>
<comment type="catalytic activity">
    <reaction evidence="10 11">
        <text>L-cysteinyl-[protein] + hexadecanoyl-CoA = S-hexadecanoyl-L-cysteinyl-[protein] + CoA</text>
        <dbReference type="Rhea" id="RHEA:36683"/>
        <dbReference type="Rhea" id="RHEA-COMP:10131"/>
        <dbReference type="Rhea" id="RHEA-COMP:11032"/>
        <dbReference type="ChEBI" id="CHEBI:29950"/>
        <dbReference type="ChEBI" id="CHEBI:57287"/>
        <dbReference type="ChEBI" id="CHEBI:57379"/>
        <dbReference type="ChEBI" id="CHEBI:74151"/>
        <dbReference type="EC" id="2.3.1.225"/>
    </reaction>
</comment>
<dbReference type="EMBL" id="KE546989">
    <property type="protein sequence ID" value="EPY52901.1"/>
    <property type="molecule type" value="Genomic_DNA"/>
</dbReference>
<dbReference type="STRING" id="653667.S9XGW2"/>
<dbReference type="AlphaFoldDB" id="S9XGW2"/>
<reference evidence="13 14" key="1">
    <citation type="journal article" date="2011" name="Science">
        <title>Comparative functional genomics of the fission yeasts.</title>
        <authorList>
            <person name="Rhind N."/>
            <person name="Chen Z."/>
            <person name="Yassour M."/>
            <person name="Thompson D.A."/>
            <person name="Haas B.J."/>
            <person name="Habib N."/>
            <person name="Wapinski I."/>
            <person name="Roy S."/>
            <person name="Lin M.F."/>
            <person name="Heiman D.I."/>
            <person name="Young S.K."/>
            <person name="Furuya K."/>
            <person name="Guo Y."/>
            <person name="Pidoux A."/>
            <person name="Chen H.M."/>
            <person name="Robbertse B."/>
            <person name="Goldberg J.M."/>
            <person name="Aoki K."/>
            <person name="Bayne E.H."/>
            <person name="Berlin A.M."/>
            <person name="Desjardins C.A."/>
            <person name="Dobbs E."/>
            <person name="Dukaj L."/>
            <person name="Fan L."/>
            <person name="FitzGerald M.G."/>
            <person name="French C."/>
            <person name="Gujja S."/>
            <person name="Hansen K."/>
            <person name="Keifenheim D."/>
            <person name="Levin J.Z."/>
            <person name="Mosher R.A."/>
            <person name="Mueller C.A."/>
            <person name="Pfiffner J."/>
            <person name="Priest M."/>
            <person name="Russ C."/>
            <person name="Smialowska A."/>
            <person name="Swoboda P."/>
            <person name="Sykes S.M."/>
            <person name="Vaughn M."/>
            <person name="Vengrova S."/>
            <person name="Yoder R."/>
            <person name="Zeng Q."/>
            <person name="Allshire R."/>
            <person name="Baulcombe D."/>
            <person name="Birren B.W."/>
            <person name="Brown W."/>
            <person name="Ekwall K."/>
            <person name="Kellis M."/>
            <person name="Leatherwood J."/>
            <person name="Levin H."/>
            <person name="Margalit H."/>
            <person name="Martienssen R."/>
            <person name="Nieduszynski C.A."/>
            <person name="Spatafora J.W."/>
            <person name="Friedman N."/>
            <person name="Dalgaard J.Z."/>
            <person name="Baumann P."/>
            <person name="Niki H."/>
            <person name="Regev A."/>
            <person name="Nusbaum C."/>
        </authorList>
    </citation>
    <scope>NUCLEOTIDE SEQUENCE [LARGE SCALE GENOMIC DNA]</scope>
    <source>
        <strain evidence="14">OY26 / ATCC MYA-4695 / CBS 11777 / NBRC 106824 / NRRL Y48691</strain>
    </source>
</reference>
<comment type="similarity">
    <text evidence="9">Belongs to the DHHC palmitoyltransferase family. ERF2/ZDHHC9 subfamily.</text>
</comment>
<dbReference type="PANTHER" id="PTHR22883:SF43">
    <property type="entry name" value="PALMITOYLTRANSFERASE APP"/>
    <property type="match status" value="1"/>
</dbReference>
<evidence type="ECO:0000256" key="11">
    <source>
        <dbReference type="RuleBase" id="RU079119"/>
    </source>
</evidence>
<dbReference type="GO" id="GO:0019706">
    <property type="term" value="F:protein-cysteine S-palmitoyltransferase activity"/>
    <property type="evidence" value="ECO:0007669"/>
    <property type="project" value="UniProtKB-EC"/>
</dbReference>
<evidence type="ECO:0000256" key="1">
    <source>
        <dbReference type="ARBA" id="ARBA00004127"/>
    </source>
</evidence>
<feature type="transmembrane region" description="Helical" evidence="11">
    <location>
        <begin position="227"/>
        <end position="250"/>
    </location>
</feature>
<keyword evidence="14" id="KW-1185">Reference proteome</keyword>
<evidence type="ECO:0000256" key="10">
    <source>
        <dbReference type="ARBA" id="ARBA00048048"/>
    </source>
</evidence>
<dbReference type="OMA" id="YVTMFLI"/>
<keyword evidence="3 11" id="KW-0812">Transmembrane</keyword>
<dbReference type="HOGENOM" id="CLU_792633_0_0_1"/>
<dbReference type="PANTHER" id="PTHR22883">
    <property type="entry name" value="ZINC FINGER DHHC DOMAIN CONTAINING PROTEIN"/>
    <property type="match status" value="1"/>
</dbReference>
<protein>
    <recommendedName>
        <fullName evidence="11">Palmitoyltransferase</fullName>
        <ecNumber evidence="11">2.3.1.225</ecNumber>
    </recommendedName>
</protein>
<evidence type="ECO:0000313" key="14">
    <source>
        <dbReference type="Proteomes" id="UP000015464"/>
    </source>
</evidence>
<accession>S9XGW2</accession>
<feature type="transmembrane region" description="Helical" evidence="11">
    <location>
        <begin position="86"/>
        <end position="110"/>
    </location>
</feature>
<dbReference type="PROSITE" id="PS50216">
    <property type="entry name" value="DHHC"/>
    <property type="match status" value="1"/>
</dbReference>
<dbReference type="eggNOG" id="KOG1311">
    <property type="taxonomic scope" value="Eukaryota"/>
</dbReference>
<evidence type="ECO:0000256" key="2">
    <source>
        <dbReference type="ARBA" id="ARBA00022679"/>
    </source>
</evidence>
<keyword evidence="8 11" id="KW-0012">Acyltransferase</keyword>
<comment type="subcellular location">
    <subcellularLocation>
        <location evidence="1">Endomembrane system</location>
        <topology evidence="1">Multi-pass membrane protein</topology>
    </subcellularLocation>
</comment>
<evidence type="ECO:0000256" key="8">
    <source>
        <dbReference type="ARBA" id="ARBA00023315"/>
    </source>
</evidence>
<evidence type="ECO:0000256" key="9">
    <source>
        <dbReference type="ARBA" id="ARBA00023463"/>
    </source>
</evidence>
<dbReference type="GO" id="GO:0005794">
    <property type="term" value="C:Golgi apparatus"/>
    <property type="evidence" value="ECO:0007669"/>
    <property type="project" value="EnsemblFungi"/>
</dbReference>
<evidence type="ECO:0000256" key="6">
    <source>
        <dbReference type="ARBA" id="ARBA00023139"/>
    </source>
</evidence>
<keyword evidence="4 11" id="KW-1133">Transmembrane helix</keyword>
<dbReference type="InterPro" id="IPR001594">
    <property type="entry name" value="Palmitoyltrfase_DHHC"/>
</dbReference>
<dbReference type="OrthoDB" id="9909019at2759"/>
<keyword evidence="7" id="KW-0449">Lipoprotein</keyword>
<feature type="domain" description="Palmitoyltransferase DHHC" evidence="12">
    <location>
        <begin position="182"/>
        <end position="311"/>
    </location>
</feature>
<dbReference type="InterPro" id="IPR039859">
    <property type="entry name" value="PFA4/ZDH16/20/ERF2-like"/>
</dbReference>
<evidence type="ECO:0000256" key="7">
    <source>
        <dbReference type="ARBA" id="ARBA00023288"/>
    </source>
</evidence>
<feature type="transmembrane region" description="Helical" evidence="11">
    <location>
        <begin position="270"/>
        <end position="294"/>
    </location>
</feature>
<evidence type="ECO:0000256" key="4">
    <source>
        <dbReference type="ARBA" id="ARBA00022989"/>
    </source>
</evidence>
<dbReference type="GO" id="GO:0005783">
    <property type="term" value="C:endoplasmic reticulum"/>
    <property type="evidence" value="ECO:0007669"/>
    <property type="project" value="TreeGrafter"/>
</dbReference>
<evidence type="ECO:0000256" key="5">
    <source>
        <dbReference type="ARBA" id="ARBA00023136"/>
    </source>
</evidence>
<name>S9XGW2_SCHCR</name>
<comment type="domain">
    <text evidence="11">The DHHC domain is required for palmitoyltransferase activity.</text>
</comment>
<dbReference type="Pfam" id="PF01529">
    <property type="entry name" value="DHHC"/>
    <property type="match status" value="1"/>
</dbReference>
<sequence length="363" mass="42089">MSPHHLPKETALRYPWKQPWNPGFSGLSDPTNPIVYDEKTENQQNVTKQTPHGSDVHQIERRYKHFPGNNVFFLGGRFQMSTQFKAFALTLFALLFPGVLFFVFSAFWLWHHVSPAIPITFSYIYALVLVSMLKCSTSDPGILPRNSNILIYDPTHPWSVIPEDKRILVGSTRSDSAFLITTVYCHTCRLYRPPRASHCHLCDNCVEYLDHHCTWLNNCIGRRNYRYYFIFLLSLFFEALYLTVLGFYIAFASFRYGSDVNFARHLQRPWAGVSFFLGIYAALGSIFPGILLGYQCYLIGCGQNVHEFLRSKNTETEDFRPYHNSVWINFLTVLCRPKNVSYVRPRRKEMLKKLHSSAFSSVS</sequence>
<evidence type="ECO:0000259" key="12">
    <source>
        <dbReference type="Pfam" id="PF01529"/>
    </source>
</evidence>